<feature type="signal peptide" evidence="1">
    <location>
        <begin position="1"/>
        <end position="24"/>
    </location>
</feature>
<dbReference type="AlphaFoldDB" id="A0A848P3Z0"/>
<sequence length="258" mass="29660">MHTTRILNLLAATASLILGVNATAAPNKYRDEDREIWYAVPLKPKNIIKSQNLTKFLKEKKSLPAFGKKPENWPVRAIYSGPDGDFFEFDSTGRIVYDKSNPDKRYDPDSYVMRQIFTRGKPVWKNAKVFHKIRELDEKDPGYTAALVPVGIVRSKTGHFCPIRDIDPASHQIPSPIGIHTYEFDGTCDEAIEININNHVFLTYPGFKNINNPYIYWSIQYFSDPVTPIYNESGECLRYCDEEAQKQEALFRKPYSAR</sequence>
<protein>
    <submittedName>
        <fullName evidence="2">Uncharacterized protein</fullName>
    </submittedName>
</protein>
<evidence type="ECO:0000313" key="2">
    <source>
        <dbReference type="EMBL" id="NMV42012.1"/>
    </source>
</evidence>
<organism evidence="2 3">
    <name type="scientific">Ralstonia insidiosa</name>
    <dbReference type="NCBI Taxonomy" id="190721"/>
    <lineage>
        <taxon>Bacteria</taxon>
        <taxon>Pseudomonadati</taxon>
        <taxon>Pseudomonadota</taxon>
        <taxon>Betaproteobacteria</taxon>
        <taxon>Burkholderiales</taxon>
        <taxon>Burkholderiaceae</taxon>
        <taxon>Ralstonia</taxon>
    </lineage>
</organism>
<dbReference type="Proteomes" id="UP000575469">
    <property type="component" value="Unassembled WGS sequence"/>
</dbReference>
<keyword evidence="1" id="KW-0732">Signal</keyword>
<accession>A0A848P3Z0</accession>
<dbReference type="EMBL" id="JABBZM010000044">
    <property type="protein sequence ID" value="NMV42012.1"/>
    <property type="molecule type" value="Genomic_DNA"/>
</dbReference>
<dbReference type="RefSeq" id="WP_167313384.1">
    <property type="nucleotide sequence ID" value="NZ_JABBZM010000044.1"/>
</dbReference>
<evidence type="ECO:0000313" key="3">
    <source>
        <dbReference type="Proteomes" id="UP000575469"/>
    </source>
</evidence>
<comment type="caution">
    <text evidence="2">The sequence shown here is derived from an EMBL/GenBank/DDBJ whole genome shotgun (WGS) entry which is preliminary data.</text>
</comment>
<proteinExistence type="predicted"/>
<feature type="chain" id="PRO_5032396330" evidence="1">
    <location>
        <begin position="25"/>
        <end position="258"/>
    </location>
</feature>
<evidence type="ECO:0000256" key="1">
    <source>
        <dbReference type="SAM" id="SignalP"/>
    </source>
</evidence>
<reference evidence="2 3" key="1">
    <citation type="submission" date="2020-04" db="EMBL/GenBank/DDBJ databases">
        <title>Ralstonia insidiosa genome sequencing and assembly.</title>
        <authorList>
            <person name="Martins R.C.R."/>
            <person name="Perdigao-Neto L.V."/>
            <person name="Levin A.S.S."/>
            <person name="Costa S.F."/>
        </authorList>
    </citation>
    <scope>NUCLEOTIDE SEQUENCE [LARGE SCALE GENOMIC DNA]</scope>
    <source>
        <strain evidence="2 3">5047</strain>
    </source>
</reference>
<gene>
    <name evidence="2" type="ORF">HGR00_29265</name>
</gene>
<name>A0A848P3Z0_9RALS</name>